<feature type="non-terminal residue" evidence="2">
    <location>
        <position position="319"/>
    </location>
</feature>
<feature type="compositionally biased region" description="Pro residues" evidence="1">
    <location>
        <begin position="48"/>
        <end position="58"/>
    </location>
</feature>
<accession>A0A1D1ZBB1</accession>
<feature type="compositionally biased region" description="Pro residues" evidence="1">
    <location>
        <begin position="173"/>
        <end position="184"/>
    </location>
</feature>
<dbReference type="AlphaFoldDB" id="A0A1D1ZBB1"/>
<proteinExistence type="predicted"/>
<evidence type="ECO:0000256" key="1">
    <source>
        <dbReference type="SAM" id="MobiDB-lite"/>
    </source>
</evidence>
<feature type="region of interest" description="Disordered" evidence="1">
    <location>
        <begin position="159"/>
        <end position="234"/>
    </location>
</feature>
<name>A0A1D1ZBB1_9ARAE</name>
<evidence type="ECO:0000313" key="2">
    <source>
        <dbReference type="EMBL" id="JAT64115.1"/>
    </source>
</evidence>
<sequence>MAPSFPQRSLIFVPASVSRPRPPASPRVQDVRARPVVRPSLRTRRPPPRAPARPPALAPRPRGCIARGARPCGAQARPLVGRVPHLCADPNTRRTQALPTHRHPCWPPLRVPPWRARPAPACRILARPLRAPDAPLAPRVGPPAPYAAPAAPLLAAAPAGAPTRPFGHLRSTPGPPAGPLLPPKHPLKARHSSSPARACAPAGPIRRATRTPWPAPMHARRRPPSPHAAAPAAPAASHGFQRRLCLLALSGVSFGVSRRNSVTFQRPPGTLDVLSAPLVSFRRLPRCSRRLLDAFRSGVLRHPQASPRPRCSLAPWCTF</sequence>
<protein>
    <submittedName>
        <fullName evidence="2">Uncharacterized protein</fullName>
    </submittedName>
</protein>
<dbReference type="EMBL" id="GDJX01003821">
    <property type="protein sequence ID" value="JAT64115.1"/>
    <property type="molecule type" value="Transcribed_RNA"/>
</dbReference>
<reference evidence="2" key="1">
    <citation type="submission" date="2015-07" db="EMBL/GenBank/DDBJ databases">
        <title>Transcriptome Assembly of Anthurium amnicola.</title>
        <authorList>
            <person name="Suzuki J."/>
        </authorList>
    </citation>
    <scope>NUCLEOTIDE SEQUENCE</scope>
</reference>
<gene>
    <name evidence="2" type="ORF">g.120349</name>
</gene>
<organism evidence="2">
    <name type="scientific">Anthurium amnicola</name>
    <dbReference type="NCBI Taxonomy" id="1678845"/>
    <lineage>
        <taxon>Eukaryota</taxon>
        <taxon>Viridiplantae</taxon>
        <taxon>Streptophyta</taxon>
        <taxon>Embryophyta</taxon>
        <taxon>Tracheophyta</taxon>
        <taxon>Spermatophyta</taxon>
        <taxon>Magnoliopsida</taxon>
        <taxon>Liliopsida</taxon>
        <taxon>Araceae</taxon>
        <taxon>Pothoideae</taxon>
        <taxon>Potheae</taxon>
        <taxon>Anthurium</taxon>
    </lineage>
</organism>
<feature type="region of interest" description="Disordered" evidence="1">
    <location>
        <begin position="1"/>
        <end position="62"/>
    </location>
</feature>